<dbReference type="RefSeq" id="WP_266604678.1">
    <property type="nucleotide sequence ID" value="NZ_JAPHNL010000316.1"/>
</dbReference>
<accession>A0ABT3U2R0</accession>
<organism evidence="2 3">
    <name type="scientific">Streptomyces beihaiensis</name>
    <dbReference type="NCBI Taxonomy" id="2984495"/>
    <lineage>
        <taxon>Bacteria</taxon>
        <taxon>Bacillati</taxon>
        <taxon>Actinomycetota</taxon>
        <taxon>Actinomycetes</taxon>
        <taxon>Kitasatosporales</taxon>
        <taxon>Streptomycetaceae</taxon>
        <taxon>Streptomyces</taxon>
    </lineage>
</organism>
<comment type="caution">
    <text evidence="2">The sequence shown here is derived from an EMBL/GenBank/DDBJ whole genome shotgun (WGS) entry which is preliminary data.</text>
</comment>
<sequence length="60" mass="6623">MPTNPDIRIEKGRAEAEEVAAITAVLLTRCGAAASRSRSCSGHDRARWRESGYRAPNSWH</sequence>
<keyword evidence="3" id="KW-1185">Reference proteome</keyword>
<evidence type="ECO:0000256" key="1">
    <source>
        <dbReference type="SAM" id="MobiDB-lite"/>
    </source>
</evidence>
<proteinExistence type="predicted"/>
<gene>
    <name evidence="2" type="ORF">OFY01_28305</name>
</gene>
<reference evidence="2" key="1">
    <citation type="submission" date="2022-10" db="EMBL/GenBank/DDBJ databases">
        <title>Streptomyces beihaiensis sp. nov., a chitin degrading actinobacterium, isolated from shrimp pond soil.</title>
        <authorList>
            <person name="Xie J."/>
            <person name="Shen N."/>
        </authorList>
    </citation>
    <scope>NUCLEOTIDE SEQUENCE</scope>
    <source>
        <strain evidence="2">GXMU-J5</strain>
    </source>
</reference>
<name>A0ABT3U2R0_9ACTN</name>
<feature type="region of interest" description="Disordered" evidence="1">
    <location>
        <begin position="37"/>
        <end position="60"/>
    </location>
</feature>
<evidence type="ECO:0000313" key="2">
    <source>
        <dbReference type="EMBL" id="MCX3063596.1"/>
    </source>
</evidence>
<dbReference type="Proteomes" id="UP001163064">
    <property type="component" value="Unassembled WGS sequence"/>
</dbReference>
<dbReference type="EMBL" id="JAPHNL010000316">
    <property type="protein sequence ID" value="MCX3063596.1"/>
    <property type="molecule type" value="Genomic_DNA"/>
</dbReference>
<evidence type="ECO:0000313" key="3">
    <source>
        <dbReference type="Proteomes" id="UP001163064"/>
    </source>
</evidence>
<feature type="compositionally biased region" description="Basic and acidic residues" evidence="1">
    <location>
        <begin position="41"/>
        <end position="52"/>
    </location>
</feature>
<dbReference type="InterPro" id="IPR032716">
    <property type="entry name" value="ACC_epsilon"/>
</dbReference>
<dbReference type="Pfam" id="PF13822">
    <property type="entry name" value="ACC_epsilon"/>
    <property type="match status" value="1"/>
</dbReference>
<protein>
    <submittedName>
        <fullName evidence="2">Acyl-CoA carboxylase subunit epsilon</fullName>
    </submittedName>
</protein>